<evidence type="ECO:0000313" key="1">
    <source>
        <dbReference type="EMBL" id="GMI19909.1"/>
    </source>
</evidence>
<protein>
    <submittedName>
        <fullName evidence="1">Uncharacterized protein</fullName>
    </submittedName>
</protein>
<evidence type="ECO:0000313" key="2">
    <source>
        <dbReference type="Proteomes" id="UP001165060"/>
    </source>
</evidence>
<gene>
    <name evidence="1" type="ORF">TeGR_g10063</name>
</gene>
<name>A0ABQ6M5M5_9STRA</name>
<dbReference type="Proteomes" id="UP001165060">
    <property type="component" value="Unassembled WGS sequence"/>
</dbReference>
<organism evidence="1 2">
    <name type="scientific">Tetraparma gracilis</name>
    <dbReference type="NCBI Taxonomy" id="2962635"/>
    <lineage>
        <taxon>Eukaryota</taxon>
        <taxon>Sar</taxon>
        <taxon>Stramenopiles</taxon>
        <taxon>Ochrophyta</taxon>
        <taxon>Bolidophyceae</taxon>
        <taxon>Parmales</taxon>
        <taxon>Triparmaceae</taxon>
        <taxon>Tetraparma</taxon>
    </lineage>
</organism>
<reference evidence="1 2" key="1">
    <citation type="journal article" date="2023" name="Commun. Biol.">
        <title>Genome analysis of Parmales, the sister group of diatoms, reveals the evolutionary specialization of diatoms from phago-mixotrophs to photoautotrophs.</title>
        <authorList>
            <person name="Ban H."/>
            <person name="Sato S."/>
            <person name="Yoshikawa S."/>
            <person name="Yamada K."/>
            <person name="Nakamura Y."/>
            <person name="Ichinomiya M."/>
            <person name="Sato N."/>
            <person name="Blanc-Mathieu R."/>
            <person name="Endo H."/>
            <person name="Kuwata A."/>
            <person name="Ogata H."/>
        </authorList>
    </citation>
    <scope>NUCLEOTIDE SEQUENCE [LARGE SCALE GENOMIC DNA]</scope>
</reference>
<comment type="caution">
    <text evidence="1">The sequence shown here is derived from an EMBL/GenBank/DDBJ whole genome shotgun (WGS) entry which is preliminary data.</text>
</comment>
<keyword evidence="2" id="KW-1185">Reference proteome</keyword>
<sequence>MPPPLLLARLQARSTVLPQFARASLRRQEPLALLAEGAEPEAVERRALRDLTRLRAGGAGAPSRGRELADFRFLVAVDEGRAFEAAAKAGGAAGEGLRFGACDAIPVEGSVVLAFPEPPIGQQGVHVAVMEVRSGRVEKLLSAPRVEDSYDNIALHEWEPFPGQGGRPDGDSLREAALQVHSPVGEGDAQVLTIRCLVCTEDGDVNDGSNRDMLQALAGMFV</sequence>
<accession>A0ABQ6M5M5</accession>
<proteinExistence type="predicted"/>
<dbReference type="EMBL" id="BRYB01001181">
    <property type="protein sequence ID" value="GMI19909.1"/>
    <property type="molecule type" value="Genomic_DNA"/>
</dbReference>